<accession>A0A0E9U7C5</accession>
<protein>
    <submittedName>
        <fullName evidence="1">Uncharacterized protein</fullName>
    </submittedName>
</protein>
<name>A0A0E9U7C5_ANGAN</name>
<dbReference type="EMBL" id="GBXM01046783">
    <property type="protein sequence ID" value="JAH61794.1"/>
    <property type="molecule type" value="Transcribed_RNA"/>
</dbReference>
<organism evidence="1">
    <name type="scientific">Anguilla anguilla</name>
    <name type="common">European freshwater eel</name>
    <name type="synonym">Muraena anguilla</name>
    <dbReference type="NCBI Taxonomy" id="7936"/>
    <lineage>
        <taxon>Eukaryota</taxon>
        <taxon>Metazoa</taxon>
        <taxon>Chordata</taxon>
        <taxon>Craniata</taxon>
        <taxon>Vertebrata</taxon>
        <taxon>Euteleostomi</taxon>
        <taxon>Actinopterygii</taxon>
        <taxon>Neopterygii</taxon>
        <taxon>Teleostei</taxon>
        <taxon>Anguilliformes</taxon>
        <taxon>Anguillidae</taxon>
        <taxon>Anguilla</taxon>
    </lineage>
</organism>
<proteinExistence type="predicted"/>
<evidence type="ECO:0000313" key="1">
    <source>
        <dbReference type="EMBL" id="JAH61794.1"/>
    </source>
</evidence>
<reference evidence="1" key="1">
    <citation type="submission" date="2014-11" db="EMBL/GenBank/DDBJ databases">
        <authorList>
            <person name="Amaro Gonzalez C."/>
        </authorList>
    </citation>
    <scope>NUCLEOTIDE SEQUENCE</scope>
</reference>
<reference evidence="1" key="2">
    <citation type="journal article" date="2015" name="Fish Shellfish Immunol.">
        <title>Early steps in the European eel (Anguilla anguilla)-Vibrio vulnificus interaction in the gills: Role of the RtxA13 toxin.</title>
        <authorList>
            <person name="Callol A."/>
            <person name="Pajuelo D."/>
            <person name="Ebbesson L."/>
            <person name="Teles M."/>
            <person name="MacKenzie S."/>
            <person name="Amaro C."/>
        </authorList>
    </citation>
    <scope>NUCLEOTIDE SEQUENCE</scope>
</reference>
<sequence length="8" mass="1158">MFFRLWMK</sequence>